<dbReference type="SMART" id="SM00345">
    <property type="entry name" value="HTH_GNTR"/>
    <property type="match status" value="1"/>
</dbReference>
<keyword evidence="1" id="KW-0805">Transcription regulation</keyword>
<protein>
    <submittedName>
        <fullName evidence="5">GntR family transcriptional regulator</fullName>
    </submittedName>
</protein>
<dbReference type="EMBL" id="CP157390">
    <property type="protein sequence ID" value="XBM50183.1"/>
    <property type="molecule type" value="Genomic_DNA"/>
</dbReference>
<proteinExistence type="predicted"/>
<reference evidence="5" key="1">
    <citation type="submission" date="2024-05" db="EMBL/GenBank/DDBJ databases">
        <title>The Natural Products Discovery Center: Release of the First 8490 Sequenced Strains for Exploring Actinobacteria Biosynthetic Diversity.</title>
        <authorList>
            <person name="Kalkreuter E."/>
            <person name="Kautsar S.A."/>
            <person name="Yang D."/>
            <person name="Bader C.D."/>
            <person name="Teijaro C.N."/>
            <person name="Fluegel L."/>
            <person name="Davis C.M."/>
            <person name="Simpson J.R."/>
            <person name="Lauterbach L."/>
            <person name="Steele A.D."/>
            <person name="Gui C."/>
            <person name="Meng S."/>
            <person name="Li G."/>
            <person name="Viehrig K."/>
            <person name="Ye F."/>
            <person name="Su P."/>
            <person name="Kiefer A.F."/>
            <person name="Nichols A."/>
            <person name="Cepeda A.J."/>
            <person name="Yan W."/>
            <person name="Fan B."/>
            <person name="Jiang Y."/>
            <person name="Adhikari A."/>
            <person name="Zheng C.-J."/>
            <person name="Schuster L."/>
            <person name="Cowan T.M."/>
            <person name="Smanski M.J."/>
            <person name="Chevrette M.G."/>
            <person name="de Carvalho L.P.S."/>
            <person name="Shen B."/>
        </authorList>
    </citation>
    <scope>NUCLEOTIDE SEQUENCE</scope>
    <source>
        <strain evidence="5">NPDC080035</strain>
    </source>
</reference>
<evidence type="ECO:0000256" key="2">
    <source>
        <dbReference type="ARBA" id="ARBA00023125"/>
    </source>
</evidence>
<accession>A0AAU7GJE7</accession>
<dbReference type="Gene3D" id="1.10.10.10">
    <property type="entry name" value="Winged helix-like DNA-binding domain superfamily/Winged helix DNA-binding domain"/>
    <property type="match status" value="1"/>
</dbReference>
<dbReference type="AlphaFoldDB" id="A0AAU7GJE7"/>
<name>A0AAU7GJE7_9MICO</name>
<dbReference type="PROSITE" id="PS50949">
    <property type="entry name" value="HTH_GNTR"/>
    <property type="match status" value="1"/>
</dbReference>
<evidence type="ECO:0000256" key="1">
    <source>
        <dbReference type="ARBA" id="ARBA00023015"/>
    </source>
</evidence>
<feature type="domain" description="HTH gntR-type" evidence="4">
    <location>
        <begin position="13"/>
        <end position="80"/>
    </location>
</feature>
<gene>
    <name evidence="5" type="ORF">AAME72_10000</name>
</gene>
<dbReference type="InterPro" id="IPR008920">
    <property type="entry name" value="TF_FadR/GntR_C"/>
</dbReference>
<evidence type="ECO:0000313" key="5">
    <source>
        <dbReference type="EMBL" id="XBM50183.1"/>
    </source>
</evidence>
<dbReference type="CDD" id="cd07377">
    <property type="entry name" value="WHTH_GntR"/>
    <property type="match status" value="1"/>
</dbReference>
<dbReference type="RefSeq" id="WP_348790091.1">
    <property type="nucleotide sequence ID" value="NZ_CP157390.1"/>
</dbReference>
<dbReference type="InterPro" id="IPR036388">
    <property type="entry name" value="WH-like_DNA-bd_sf"/>
</dbReference>
<organism evidence="5">
    <name type="scientific">Leifsonia sp. NPDC080035</name>
    <dbReference type="NCBI Taxonomy" id="3143936"/>
    <lineage>
        <taxon>Bacteria</taxon>
        <taxon>Bacillati</taxon>
        <taxon>Actinomycetota</taxon>
        <taxon>Actinomycetes</taxon>
        <taxon>Micrococcales</taxon>
        <taxon>Microbacteriaceae</taxon>
        <taxon>Leifsonia</taxon>
    </lineage>
</organism>
<sequence>MPVPVTEAVSPRRLIRDEVFQRLLDAIVDGDLTPGEQLYDAEIEKWVGVSRTPVREALNQLAAMGLVEIMPQKRTRVTPIDPARLRELVATVATLLHGTVRDATPLLTEQDAKTLRSAADAVARAKDGAARANDAFITEALLGVFVRRLDNRSLARLLARHLPEVRRALLAAPSAAAFEKAAPAVAALVDAVDAGDAGRAARAVDDYWNTGLVAVADEFAALERTA</sequence>
<dbReference type="InterPro" id="IPR000524">
    <property type="entry name" value="Tscrpt_reg_HTH_GntR"/>
</dbReference>
<dbReference type="PANTHER" id="PTHR43537:SF24">
    <property type="entry name" value="GLUCONATE OPERON TRANSCRIPTIONAL REPRESSOR"/>
    <property type="match status" value="1"/>
</dbReference>
<dbReference type="SUPFAM" id="SSF46785">
    <property type="entry name" value="Winged helix' DNA-binding domain"/>
    <property type="match status" value="1"/>
</dbReference>
<evidence type="ECO:0000259" key="4">
    <source>
        <dbReference type="PROSITE" id="PS50949"/>
    </source>
</evidence>
<keyword evidence="2" id="KW-0238">DNA-binding</keyword>
<dbReference type="PANTHER" id="PTHR43537">
    <property type="entry name" value="TRANSCRIPTIONAL REGULATOR, GNTR FAMILY"/>
    <property type="match status" value="1"/>
</dbReference>
<dbReference type="Pfam" id="PF00392">
    <property type="entry name" value="GntR"/>
    <property type="match status" value="1"/>
</dbReference>
<evidence type="ECO:0000256" key="3">
    <source>
        <dbReference type="ARBA" id="ARBA00023163"/>
    </source>
</evidence>
<dbReference type="GO" id="GO:0003700">
    <property type="term" value="F:DNA-binding transcription factor activity"/>
    <property type="evidence" value="ECO:0007669"/>
    <property type="project" value="InterPro"/>
</dbReference>
<dbReference type="InterPro" id="IPR036390">
    <property type="entry name" value="WH_DNA-bd_sf"/>
</dbReference>
<dbReference type="Gene3D" id="1.20.120.530">
    <property type="entry name" value="GntR ligand-binding domain-like"/>
    <property type="match status" value="1"/>
</dbReference>
<keyword evidence="3" id="KW-0804">Transcription</keyword>
<dbReference type="GO" id="GO:0003677">
    <property type="term" value="F:DNA binding"/>
    <property type="evidence" value="ECO:0007669"/>
    <property type="project" value="UniProtKB-KW"/>
</dbReference>